<evidence type="ECO:0000256" key="7">
    <source>
        <dbReference type="ARBA" id="ARBA00044037"/>
    </source>
</evidence>
<name>A0AA39FDW3_MICHY</name>
<evidence type="ECO:0000256" key="1">
    <source>
        <dbReference type="ARBA" id="ARBA00004308"/>
    </source>
</evidence>
<keyword evidence="2" id="KW-0808">Transferase</keyword>
<dbReference type="EMBL" id="JAQQBR010001831">
    <property type="protein sequence ID" value="KAK0167705.1"/>
    <property type="molecule type" value="Genomic_DNA"/>
</dbReference>
<evidence type="ECO:0000256" key="3">
    <source>
        <dbReference type="ARBA" id="ARBA00022741"/>
    </source>
</evidence>
<proteinExistence type="predicted"/>
<evidence type="ECO:0000256" key="6">
    <source>
        <dbReference type="ARBA" id="ARBA00023136"/>
    </source>
</evidence>
<evidence type="ECO:0000259" key="8">
    <source>
        <dbReference type="PROSITE" id="PS50146"/>
    </source>
</evidence>
<evidence type="ECO:0000313" key="9">
    <source>
        <dbReference type="EMBL" id="KAK0167705.1"/>
    </source>
</evidence>
<accession>A0AA39FDW3</accession>
<sequence length="645" mass="72056">MMEEDAQVSASTLLEETFYITSKKNTFYKVKLTEKGLSLQKESNGSTKTETITLSDIIGCRCMRSKRKTPSSCTCRPGISKSQAQLVESNETSHNWDEMDTSAYLYIYAYILKKARVKGARRRERTTITLRFRSFDKYDDNLREASRWRLAIKCLIIKVPIPKNFMSPSHGNLEALLNACPDEQRKLLVLLNPKSGPGRGREIFQRRIHPIIAEAEKPCDVHITKHSNYARDFIRTRDIHQWSGILSIGGDGIFFEVLNGIFERPDWAEVLNDLPLGIIPCGSGNGLAKSIAYAKQEPYDSNPILVSALSVVKGKCTPIDLVRVETRNHIFYSSLSVGWGFIADIDIESERLRAIGGQRFTIWSLARLIGLRIYRGTISYLPCDKIASIECKTNGNLYDKNSNEEIIAHSKSYGDNLDRYCGVKEAKSYHDVLDSITNDLSDNYLFDEGEVIGENISLETEIQTRTRLDSFYSTTSKKSTYFSTGSNSTYHSLDENASVAQNDNDCNGDSNRIMYGPSSTIPALTTQVSSNWTQIKGEFVAVHAAYQSHIGEDAFIAPQAKLADGVIWLLIIKAGITRTNMLQFLLGLNTGTHLNCNGVDMIPVKAFRIEPEEGIVGNMTVDGEKVDYGPLQAEIFPSLASVMSP</sequence>
<reference evidence="9" key="1">
    <citation type="journal article" date="2023" name="bioRxiv">
        <title>Scaffold-level genome assemblies of two parasitoid biocontrol wasps reveal the parthenogenesis mechanism and an associated novel virus.</title>
        <authorList>
            <person name="Inwood S."/>
            <person name="Skelly J."/>
            <person name="Guhlin J."/>
            <person name="Harrop T."/>
            <person name="Goldson S."/>
            <person name="Dearden P."/>
        </authorList>
    </citation>
    <scope>NUCLEOTIDE SEQUENCE</scope>
    <source>
        <strain evidence="9">Lincoln</strain>
        <tissue evidence="9">Whole body</tissue>
    </source>
</reference>
<dbReference type="InterPro" id="IPR001206">
    <property type="entry name" value="Diacylglycerol_kinase_cat_dom"/>
</dbReference>
<dbReference type="PANTHER" id="PTHR12358">
    <property type="entry name" value="SPHINGOSINE KINASE"/>
    <property type="match status" value="1"/>
</dbReference>
<gene>
    <name evidence="9" type="ORF">PV327_001578</name>
</gene>
<dbReference type="PROSITE" id="PS50146">
    <property type="entry name" value="DAGK"/>
    <property type="match status" value="1"/>
</dbReference>
<organism evidence="9 10">
    <name type="scientific">Microctonus hyperodae</name>
    <name type="common">Parasitoid wasp</name>
    <dbReference type="NCBI Taxonomy" id="165561"/>
    <lineage>
        <taxon>Eukaryota</taxon>
        <taxon>Metazoa</taxon>
        <taxon>Ecdysozoa</taxon>
        <taxon>Arthropoda</taxon>
        <taxon>Hexapoda</taxon>
        <taxon>Insecta</taxon>
        <taxon>Pterygota</taxon>
        <taxon>Neoptera</taxon>
        <taxon>Endopterygota</taxon>
        <taxon>Hymenoptera</taxon>
        <taxon>Apocrita</taxon>
        <taxon>Ichneumonoidea</taxon>
        <taxon>Braconidae</taxon>
        <taxon>Euphorinae</taxon>
        <taxon>Microctonus</taxon>
    </lineage>
</organism>
<dbReference type="SUPFAM" id="SSF111331">
    <property type="entry name" value="NAD kinase/diacylglycerol kinase-like"/>
    <property type="match status" value="1"/>
</dbReference>
<dbReference type="Gene3D" id="2.60.200.40">
    <property type="match status" value="1"/>
</dbReference>
<evidence type="ECO:0000256" key="2">
    <source>
        <dbReference type="ARBA" id="ARBA00022679"/>
    </source>
</evidence>
<dbReference type="AlphaFoldDB" id="A0AA39FDW3"/>
<dbReference type="GO" id="GO:0046512">
    <property type="term" value="P:sphingosine biosynthetic process"/>
    <property type="evidence" value="ECO:0007669"/>
    <property type="project" value="TreeGrafter"/>
</dbReference>
<dbReference type="GO" id="GO:0012505">
    <property type="term" value="C:endomembrane system"/>
    <property type="evidence" value="ECO:0007669"/>
    <property type="project" value="UniProtKB-SubCell"/>
</dbReference>
<comment type="caution">
    <text evidence="9">The sequence shown here is derived from an EMBL/GenBank/DDBJ whole genome shotgun (WGS) entry which is preliminary data.</text>
</comment>
<keyword evidence="10" id="KW-1185">Reference proteome</keyword>
<dbReference type="InterPro" id="IPR045540">
    <property type="entry name" value="YegS/DAGK_C"/>
</dbReference>
<dbReference type="InterPro" id="IPR017438">
    <property type="entry name" value="ATP-NAD_kinase_N"/>
</dbReference>
<dbReference type="GO" id="GO:0008481">
    <property type="term" value="F:sphingosine kinase activity"/>
    <property type="evidence" value="ECO:0007669"/>
    <property type="project" value="UniProtKB-EC"/>
</dbReference>
<reference evidence="9" key="2">
    <citation type="submission" date="2023-03" db="EMBL/GenBank/DDBJ databases">
        <authorList>
            <person name="Inwood S.N."/>
            <person name="Skelly J.G."/>
            <person name="Guhlin J."/>
            <person name="Harrop T.W.R."/>
            <person name="Goldson S.G."/>
            <person name="Dearden P.K."/>
        </authorList>
    </citation>
    <scope>NUCLEOTIDE SEQUENCE</scope>
    <source>
        <strain evidence="9">Lincoln</strain>
        <tissue evidence="9">Whole body</tissue>
    </source>
</reference>
<feature type="domain" description="DAGKc" evidence="8">
    <location>
        <begin position="182"/>
        <end position="328"/>
    </location>
</feature>
<dbReference type="Proteomes" id="UP001168972">
    <property type="component" value="Unassembled WGS sequence"/>
</dbReference>
<protein>
    <recommendedName>
        <fullName evidence="7">sphingosine kinase</fullName>
        <ecNumber evidence="7">2.7.1.91</ecNumber>
    </recommendedName>
</protein>
<evidence type="ECO:0000256" key="4">
    <source>
        <dbReference type="ARBA" id="ARBA00022777"/>
    </source>
</evidence>
<dbReference type="EC" id="2.7.1.91" evidence="7"/>
<dbReference type="Gene3D" id="3.40.50.10330">
    <property type="entry name" value="Probable inorganic polyphosphate/atp-NAD kinase, domain 1"/>
    <property type="match status" value="1"/>
</dbReference>
<dbReference type="GO" id="GO:0016020">
    <property type="term" value="C:membrane"/>
    <property type="evidence" value="ECO:0007669"/>
    <property type="project" value="TreeGrafter"/>
</dbReference>
<dbReference type="InterPro" id="IPR050187">
    <property type="entry name" value="Lipid_Phosphate_FormReg"/>
</dbReference>
<dbReference type="GO" id="GO:0005737">
    <property type="term" value="C:cytoplasm"/>
    <property type="evidence" value="ECO:0007669"/>
    <property type="project" value="TreeGrafter"/>
</dbReference>
<dbReference type="GO" id="GO:0042981">
    <property type="term" value="P:regulation of apoptotic process"/>
    <property type="evidence" value="ECO:0007669"/>
    <property type="project" value="UniProtKB-ARBA"/>
</dbReference>
<evidence type="ECO:0000313" key="10">
    <source>
        <dbReference type="Proteomes" id="UP001168972"/>
    </source>
</evidence>
<keyword evidence="5" id="KW-0067">ATP-binding</keyword>
<evidence type="ECO:0000256" key="5">
    <source>
        <dbReference type="ARBA" id="ARBA00022840"/>
    </source>
</evidence>
<comment type="subcellular location">
    <subcellularLocation>
        <location evidence="1">Endomembrane system</location>
    </subcellularLocation>
</comment>
<dbReference type="InterPro" id="IPR016064">
    <property type="entry name" value="NAD/diacylglycerol_kinase_sf"/>
</dbReference>
<dbReference type="Pfam" id="PF19279">
    <property type="entry name" value="YegS_C"/>
    <property type="match status" value="1"/>
</dbReference>
<keyword evidence="3" id="KW-0547">Nucleotide-binding</keyword>
<dbReference type="Pfam" id="PF00781">
    <property type="entry name" value="DAGK_cat"/>
    <property type="match status" value="1"/>
</dbReference>
<dbReference type="SMART" id="SM00046">
    <property type="entry name" value="DAGKc"/>
    <property type="match status" value="1"/>
</dbReference>
<keyword evidence="6" id="KW-0472">Membrane</keyword>
<dbReference type="FunFam" id="3.40.50.10330:FF:000005">
    <property type="entry name" value="Sphingosine kinase 2"/>
    <property type="match status" value="1"/>
</dbReference>
<dbReference type="PANTHER" id="PTHR12358:SF112">
    <property type="entry name" value="LD11247P-RELATED"/>
    <property type="match status" value="1"/>
</dbReference>
<dbReference type="GO" id="GO:0005524">
    <property type="term" value="F:ATP binding"/>
    <property type="evidence" value="ECO:0007669"/>
    <property type="project" value="UniProtKB-KW"/>
</dbReference>
<keyword evidence="4" id="KW-0418">Kinase</keyword>